<reference evidence="3" key="2">
    <citation type="submission" date="2019-09" db="UniProtKB">
        <authorList>
            <consortium name="WormBaseParasite"/>
        </authorList>
    </citation>
    <scope>IDENTIFICATION</scope>
</reference>
<dbReference type="EMBL" id="UZAH01006430">
    <property type="protein sequence ID" value="VDO31078.1"/>
    <property type="molecule type" value="Genomic_DNA"/>
</dbReference>
<evidence type="ECO:0000313" key="2">
    <source>
        <dbReference type="Proteomes" id="UP000050761"/>
    </source>
</evidence>
<keyword evidence="2" id="KW-1185">Reference proteome</keyword>
<name>A0A183FAC2_HELPZ</name>
<dbReference type="AlphaFoldDB" id="A0A183FAC2"/>
<evidence type="ECO:0000313" key="1">
    <source>
        <dbReference type="EMBL" id="VDO31078.1"/>
    </source>
</evidence>
<organism evidence="2 3">
    <name type="scientific">Heligmosomoides polygyrus</name>
    <name type="common">Parasitic roundworm</name>
    <dbReference type="NCBI Taxonomy" id="6339"/>
    <lineage>
        <taxon>Eukaryota</taxon>
        <taxon>Metazoa</taxon>
        <taxon>Ecdysozoa</taxon>
        <taxon>Nematoda</taxon>
        <taxon>Chromadorea</taxon>
        <taxon>Rhabditida</taxon>
        <taxon>Rhabditina</taxon>
        <taxon>Rhabditomorpha</taxon>
        <taxon>Strongyloidea</taxon>
        <taxon>Heligmosomidae</taxon>
        <taxon>Heligmosomoides</taxon>
    </lineage>
</organism>
<sequence>MVELYSFCFDVLIVDKSNRGFRFVRILFSRECERFRNNAPVRVFRGRKMDNDVVVMNLCSFVNGYFYHDYAFLDWDDVVIQFLEKVNDGVELRRYIGERIPANLDLP</sequence>
<proteinExistence type="predicted"/>
<evidence type="ECO:0000313" key="3">
    <source>
        <dbReference type="WBParaSite" id="HPBE_0000311401-mRNA-1"/>
    </source>
</evidence>
<gene>
    <name evidence="1" type="ORF">HPBE_LOCUS3115</name>
</gene>
<dbReference type="WBParaSite" id="HPBE_0000311401-mRNA-1">
    <property type="protein sequence ID" value="HPBE_0000311401-mRNA-1"/>
    <property type="gene ID" value="HPBE_0000311401"/>
</dbReference>
<reference evidence="1 2" key="1">
    <citation type="submission" date="2018-11" db="EMBL/GenBank/DDBJ databases">
        <authorList>
            <consortium name="Pathogen Informatics"/>
        </authorList>
    </citation>
    <scope>NUCLEOTIDE SEQUENCE [LARGE SCALE GENOMIC DNA]</scope>
</reference>
<accession>A0A183FAC2</accession>
<accession>A0A3P7XMR4</accession>
<dbReference type="Proteomes" id="UP000050761">
    <property type="component" value="Unassembled WGS sequence"/>
</dbReference>
<protein>
    <submittedName>
        <fullName evidence="1 3">Uncharacterized protein</fullName>
    </submittedName>
</protein>